<comment type="subunit">
    <text evidence="3 11">Tetramer of two alpha and two beta subunits.</text>
</comment>
<dbReference type="PROSITE" id="PS50861">
    <property type="entry name" value="AA_TRNA_LIGASE_II_GLYAB"/>
    <property type="match status" value="1"/>
</dbReference>
<protein>
    <recommendedName>
        <fullName evidence="11">Glycine--tRNA ligase beta subunit</fullName>
        <ecNumber evidence="11">6.1.1.14</ecNumber>
    </recommendedName>
    <alternativeName>
        <fullName evidence="11">Glycyl-tRNA synthetase beta subunit</fullName>
        <shortName evidence="11">GlyRS</shortName>
    </alternativeName>
</protein>
<evidence type="ECO:0000256" key="10">
    <source>
        <dbReference type="ARBA" id="ARBA00047937"/>
    </source>
</evidence>
<proteinExistence type="inferred from homology"/>
<comment type="subcellular location">
    <subcellularLocation>
        <location evidence="1 11">Cytoplasm</location>
    </subcellularLocation>
</comment>
<keyword evidence="8 11" id="KW-0648">Protein biosynthesis</keyword>
<comment type="similarity">
    <text evidence="2 11">Belongs to the class-II aminoacyl-tRNA synthetase family.</text>
</comment>
<keyword evidence="14" id="KW-1185">Reference proteome</keyword>
<dbReference type="PANTHER" id="PTHR30075:SF2">
    <property type="entry name" value="GLYCINE--TRNA LIGASE, CHLOROPLASTIC_MITOCHONDRIAL 2"/>
    <property type="match status" value="1"/>
</dbReference>
<gene>
    <name evidence="11" type="primary">glyS</name>
    <name evidence="13" type="ORF">D779_0885</name>
</gene>
<accession>W9VC20</accession>
<dbReference type="GO" id="GO:0006426">
    <property type="term" value="P:glycyl-tRNA aminoacylation"/>
    <property type="evidence" value="ECO:0007669"/>
    <property type="project" value="UniProtKB-UniRule"/>
</dbReference>
<feature type="domain" description="DALR anticodon binding" evidence="12">
    <location>
        <begin position="586"/>
        <end position="691"/>
    </location>
</feature>
<evidence type="ECO:0000256" key="5">
    <source>
        <dbReference type="ARBA" id="ARBA00022598"/>
    </source>
</evidence>
<evidence type="ECO:0000256" key="2">
    <source>
        <dbReference type="ARBA" id="ARBA00008226"/>
    </source>
</evidence>
<dbReference type="PRINTS" id="PR01045">
    <property type="entry name" value="TRNASYNTHGB"/>
</dbReference>
<evidence type="ECO:0000256" key="11">
    <source>
        <dbReference type="HAMAP-Rule" id="MF_00255"/>
    </source>
</evidence>
<organism evidence="13 14">
    <name type="scientific">Imhoffiella purpurea</name>
    <dbReference type="NCBI Taxonomy" id="1249627"/>
    <lineage>
        <taxon>Bacteria</taxon>
        <taxon>Pseudomonadati</taxon>
        <taxon>Pseudomonadota</taxon>
        <taxon>Gammaproteobacteria</taxon>
        <taxon>Chromatiales</taxon>
        <taxon>Chromatiaceae</taxon>
        <taxon>Imhoffiella</taxon>
    </lineage>
</organism>
<evidence type="ECO:0000313" key="13">
    <source>
        <dbReference type="EMBL" id="EXJ17133.1"/>
    </source>
</evidence>
<dbReference type="EMBL" id="AONC01000002">
    <property type="protein sequence ID" value="EXJ17133.1"/>
    <property type="molecule type" value="Genomic_DNA"/>
</dbReference>
<dbReference type="GO" id="GO:0005524">
    <property type="term" value="F:ATP binding"/>
    <property type="evidence" value="ECO:0007669"/>
    <property type="project" value="UniProtKB-UniRule"/>
</dbReference>
<dbReference type="GO" id="GO:0005829">
    <property type="term" value="C:cytosol"/>
    <property type="evidence" value="ECO:0007669"/>
    <property type="project" value="TreeGrafter"/>
</dbReference>
<dbReference type="HAMAP" id="MF_00255">
    <property type="entry name" value="Gly_tRNA_synth_beta"/>
    <property type="match status" value="1"/>
</dbReference>
<dbReference type="InterPro" id="IPR008909">
    <property type="entry name" value="DALR_anticod-bd"/>
</dbReference>
<dbReference type="SUPFAM" id="SSF109604">
    <property type="entry name" value="HD-domain/PDEase-like"/>
    <property type="match status" value="1"/>
</dbReference>
<dbReference type="GO" id="GO:0004820">
    <property type="term" value="F:glycine-tRNA ligase activity"/>
    <property type="evidence" value="ECO:0007669"/>
    <property type="project" value="UniProtKB-UniRule"/>
</dbReference>
<keyword evidence="7 11" id="KW-0067">ATP-binding</keyword>
<evidence type="ECO:0000256" key="3">
    <source>
        <dbReference type="ARBA" id="ARBA00011209"/>
    </source>
</evidence>
<dbReference type="Pfam" id="PF05746">
    <property type="entry name" value="DALR_1"/>
    <property type="match status" value="1"/>
</dbReference>
<dbReference type="PATRIC" id="fig|1249627.3.peg.168"/>
<comment type="caution">
    <text evidence="13">The sequence shown here is derived from an EMBL/GenBank/DDBJ whole genome shotgun (WGS) entry which is preliminary data.</text>
</comment>
<reference evidence="13 14" key="1">
    <citation type="submission" date="2012-11" db="EMBL/GenBank/DDBJ databases">
        <title>Genome assembly of Thiorhodococcus sp. AK35.</title>
        <authorList>
            <person name="Nupur N."/>
            <person name="Khatri I."/>
            <person name="Subramanian S."/>
            <person name="Pinnaka A."/>
        </authorList>
    </citation>
    <scope>NUCLEOTIDE SEQUENCE [LARGE SCALE GENOMIC DNA]</scope>
    <source>
        <strain evidence="13 14">AK35</strain>
    </source>
</reference>
<dbReference type="Pfam" id="PF02092">
    <property type="entry name" value="tRNA_synt_2f"/>
    <property type="match status" value="1"/>
</dbReference>
<dbReference type="InterPro" id="IPR006194">
    <property type="entry name" value="Gly-tRNA-synth_heterodimer"/>
</dbReference>
<sequence length="692" mass="76096">MDTFADLLIEIGTEELPPIALPALSKAFADEVESQFEGYGISYGSVERFATPRRLAVLVRELQTKQSDQETVRRGPAVRAAFDDSGAPTKAALGFARSCGVEIGDLDREATDKGEWLIFKSVTPGQETASLVPAIAEKALASLPIPKRMRWGDRSEEFVRPVHWVCLVMGSDPVKGSVLGLQAAPQTRGHRFHHPETIAVGKAADYERLLEDRGHVEASFDRRRASIEDKIRALASEQGLTARIDPALLDEVTGLVEWPQPLLCHFDSEYLEIPPEVLIETMQSNQKYFPLEDAEGRLQSAFIVITNLESKDPDQVRAGNERVIRPRFADAAFFWSQDIKQPLESFAKRLETVVFQDKLGTIADKSARVARLGRHLAASVEADPDLVERSAGLAKCDLVSSMVYEFPGLQGIMGRYYATHSNEDPCVCQAMQEQYLPRFAGDMLPSSPCGRALAIADRIDTLVGIFGIGLRPTGTKDPYALRRASIAVLRILIETPVDLDLEDLLKTAAEGFEPGILADDTVETVLAYMLDRLRGYYGDRDIPADVVESVVHVGVTNAFDIDRRIAAVSRFLTLASASELAAANKRIRNILAKADPGVADSGEVVADLLTDPAEIALAETVSQLAAKVLPLVEQRNYVETLECLADIKDDIDRFFTEVMVMADDEAVRNNRIHLLASVAELFLKVADISRLQ</sequence>
<keyword evidence="5 11" id="KW-0436">Ligase</keyword>
<evidence type="ECO:0000256" key="6">
    <source>
        <dbReference type="ARBA" id="ARBA00022741"/>
    </source>
</evidence>
<keyword evidence="4 11" id="KW-0963">Cytoplasm</keyword>
<evidence type="ECO:0000259" key="12">
    <source>
        <dbReference type="SMART" id="SM00836"/>
    </source>
</evidence>
<keyword evidence="9 11" id="KW-0030">Aminoacyl-tRNA synthetase</keyword>
<evidence type="ECO:0000256" key="1">
    <source>
        <dbReference type="ARBA" id="ARBA00004496"/>
    </source>
</evidence>
<evidence type="ECO:0000256" key="8">
    <source>
        <dbReference type="ARBA" id="ARBA00022917"/>
    </source>
</evidence>
<dbReference type="Proteomes" id="UP000019460">
    <property type="component" value="Unassembled WGS sequence"/>
</dbReference>
<evidence type="ECO:0000256" key="9">
    <source>
        <dbReference type="ARBA" id="ARBA00023146"/>
    </source>
</evidence>
<dbReference type="NCBIfam" id="TIGR00211">
    <property type="entry name" value="glyS"/>
    <property type="match status" value="1"/>
</dbReference>
<keyword evidence="6 11" id="KW-0547">Nucleotide-binding</keyword>
<dbReference type="GO" id="GO:0004814">
    <property type="term" value="F:arginine-tRNA ligase activity"/>
    <property type="evidence" value="ECO:0007669"/>
    <property type="project" value="InterPro"/>
</dbReference>
<comment type="catalytic activity">
    <reaction evidence="10 11">
        <text>tRNA(Gly) + glycine + ATP = glycyl-tRNA(Gly) + AMP + diphosphate</text>
        <dbReference type="Rhea" id="RHEA:16013"/>
        <dbReference type="Rhea" id="RHEA-COMP:9664"/>
        <dbReference type="Rhea" id="RHEA-COMP:9683"/>
        <dbReference type="ChEBI" id="CHEBI:30616"/>
        <dbReference type="ChEBI" id="CHEBI:33019"/>
        <dbReference type="ChEBI" id="CHEBI:57305"/>
        <dbReference type="ChEBI" id="CHEBI:78442"/>
        <dbReference type="ChEBI" id="CHEBI:78522"/>
        <dbReference type="ChEBI" id="CHEBI:456215"/>
        <dbReference type="EC" id="6.1.1.14"/>
    </reaction>
</comment>
<name>W9VC20_9GAMM</name>
<dbReference type="SMART" id="SM00836">
    <property type="entry name" value="DALR_1"/>
    <property type="match status" value="1"/>
</dbReference>
<evidence type="ECO:0000256" key="7">
    <source>
        <dbReference type="ARBA" id="ARBA00022840"/>
    </source>
</evidence>
<dbReference type="InterPro" id="IPR015944">
    <property type="entry name" value="Gly-tRNA-synth_bsu"/>
</dbReference>
<dbReference type="AlphaFoldDB" id="W9VC20"/>
<evidence type="ECO:0000256" key="4">
    <source>
        <dbReference type="ARBA" id="ARBA00022490"/>
    </source>
</evidence>
<dbReference type="eggNOG" id="COG0751">
    <property type="taxonomic scope" value="Bacteria"/>
</dbReference>
<dbReference type="Gene3D" id="1.10.730.10">
    <property type="entry name" value="Isoleucyl-tRNA Synthetase, Domain 1"/>
    <property type="match status" value="1"/>
</dbReference>
<dbReference type="EC" id="6.1.1.14" evidence="11"/>
<dbReference type="PANTHER" id="PTHR30075">
    <property type="entry name" value="GLYCYL-TRNA SYNTHETASE"/>
    <property type="match status" value="1"/>
</dbReference>
<dbReference type="STRING" id="1249627.D779_0885"/>
<dbReference type="GO" id="GO:0006420">
    <property type="term" value="P:arginyl-tRNA aminoacylation"/>
    <property type="evidence" value="ECO:0007669"/>
    <property type="project" value="InterPro"/>
</dbReference>
<evidence type="ECO:0000313" key="14">
    <source>
        <dbReference type="Proteomes" id="UP000019460"/>
    </source>
</evidence>